<dbReference type="Ensembl" id="ENSFHET00000013908.1">
    <property type="protein sequence ID" value="ENSFHEP00000022047.1"/>
    <property type="gene ID" value="ENSFHEG00000002170.1"/>
</dbReference>
<comment type="similarity">
    <text evidence="2">Belongs to the bZIP family. ATF subfamily.</text>
</comment>
<feature type="region of interest" description="Disordered" evidence="17">
    <location>
        <begin position="379"/>
        <end position="405"/>
    </location>
</feature>
<dbReference type="InterPro" id="IPR046347">
    <property type="entry name" value="bZIP_sf"/>
</dbReference>
<evidence type="ECO:0000256" key="15">
    <source>
        <dbReference type="ARBA" id="ARBA00057520"/>
    </source>
</evidence>
<keyword evidence="16" id="KW-0175">Coiled coil</keyword>
<keyword evidence="5" id="KW-0256">Endoplasmic reticulum</keyword>
<keyword evidence="12" id="KW-0804">Transcription</keyword>
<keyword evidence="7" id="KW-1133">Transmembrane helix</keyword>
<evidence type="ECO:0000313" key="19">
    <source>
        <dbReference type="Ensembl" id="ENSFHEP00000022047.1"/>
    </source>
</evidence>
<dbReference type="AlphaFoldDB" id="A0A3Q2Q7P0"/>
<keyword evidence="10" id="KW-0472">Membrane</keyword>
<keyword evidence="20" id="KW-1185">Reference proteome</keyword>
<comment type="subunit">
    <text evidence="3">Binds DNA as a dimer.</text>
</comment>
<evidence type="ECO:0000256" key="3">
    <source>
        <dbReference type="ARBA" id="ARBA00011195"/>
    </source>
</evidence>
<keyword evidence="8" id="KW-0805">Transcription regulation</keyword>
<evidence type="ECO:0000256" key="8">
    <source>
        <dbReference type="ARBA" id="ARBA00023015"/>
    </source>
</evidence>
<comment type="function">
    <text evidence="15">Transcriptional activator. Binds the cAMP response element (CRE). Activates transcription through box-B element and CRE. Seems to function synergistically with atf6. Regulates FGF21 transcription.</text>
</comment>
<dbReference type="CDD" id="cd14689">
    <property type="entry name" value="bZIP_CREB3"/>
    <property type="match status" value="1"/>
</dbReference>
<evidence type="ECO:0000256" key="14">
    <source>
        <dbReference type="ARBA" id="ARBA00023242"/>
    </source>
</evidence>
<evidence type="ECO:0000256" key="9">
    <source>
        <dbReference type="ARBA" id="ARBA00023125"/>
    </source>
</evidence>
<feature type="compositionally biased region" description="Polar residues" evidence="17">
    <location>
        <begin position="39"/>
        <end position="53"/>
    </location>
</feature>
<dbReference type="Proteomes" id="UP000265000">
    <property type="component" value="Unplaced"/>
</dbReference>
<evidence type="ECO:0000256" key="11">
    <source>
        <dbReference type="ARBA" id="ARBA00023159"/>
    </source>
</evidence>
<dbReference type="PROSITE" id="PS50217">
    <property type="entry name" value="BZIP"/>
    <property type="match status" value="1"/>
</dbReference>
<dbReference type="Pfam" id="PF00170">
    <property type="entry name" value="bZIP_1"/>
    <property type="match status" value="1"/>
</dbReference>
<dbReference type="InterPro" id="IPR004827">
    <property type="entry name" value="bZIP"/>
</dbReference>
<keyword evidence="11" id="KW-0010">Activator</keyword>
<dbReference type="PANTHER" id="PTHR45996:SF1">
    <property type="entry name" value="CYCLIC AMP-RESPONSIVE ELEMENT-BINDING PROTEIN 3-LIKE PROTEIN 3"/>
    <property type="match status" value="1"/>
</dbReference>
<evidence type="ECO:0000256" key="5">
    <source>
        <dbReference type="ARBA" id="ARBA00022824"/>
    </source>
</evidence>
<keyword evidence="14" id="KW-0539">Nucleus</keyword>
<evidence type="ECO:0000256" key="1">
    <source>
        <dbReference type="ARBA" id="ARBA00004648"/>
    </source>
</evidence>
<keyword evidence="9" id="KW-0238">DNA-binding</keyword>
<feature type="compositionally biased region" description="Basic and acidic residues" evidence="17">
    <location>
        <begin position="385"/>
        <end position="399"/>
    </location>
</feature>
<comment type="subcellular location">
    <subcellularLocation>
        <location evidence="1">Endoplasmic reticulum membrane</location>
        <topology evidence="1">Single-pass type II membrane protein</topology>
    </subcellularLocation>
</comment>
<evidence type="ECO:0000256" key="4">
    <source>
        <dbReference type="ARBA" id="ARBA00022692"/>
    </source>
</evidence>
<dbReference type="GeneTree" id="ENSGT00940000159261"/>
<evidence type="ECO:0000256" key="13">
    <source>
        <dbReference type="ARBA" id="ARBA00023180"/>
    </source>
</evidence>
<dbReference type="InterPro" id="IPR051381">
    <property type="entry name" value="CREB_ATF_subfamily"/>
</dbReference>
<organism evidence="19 20">
    <name type="scientific">Fundulus heteroclitus</name>
    <name type="common">Killifish</name>
    <name type="synonym">Mummichog</name>
    <dbReference type="NCBI Taxonomy" id="8078"/>
    <lineage>
        <taxon>Eukaryota</taxon>
        <taxon>Metazoa</taxon>
        <taxon>Chordata</taxon>
        <taxon>Craniata</taxon>
        <taxon>Vertebrata</taxon>
        <taxon>Euteleostomi</taxon>
        <taxon>Actinopterygii</taxon>
        <taxon>Neopterygii</taxon>
        <taxon>Teleostei</taxon>
        <taxon>Neoteleostei</taxon>
        <taxon>Acanthomorphata</taxon>
        <taxon>Ovalentaria</taxon>
        <taxon>Atherinomorphae</taxon>
        <taxon>Cyprinodontiformes</taxon>
        <taxon>Fundulidae</taxon>
        <taxon>Fundulus</taxon>
    </lineage>
</organism>
<feature type="coiled-coil region" evidence="16">
    <location>
        <begin position="245"/>
        <end position="286"/>
    </location>
</feature>
<evidence type="ECO:0000256" key="10">
    <source>
        <dbReference type="ARBA" id="ARBA00023136"/>
    </source>
</evidence>
<feature type="domain" description="BZIP" evidence="18">
    <location>
        <begin position="220"/>
        <end position="283"/>
    </location>
</feature>
<sequence length="405" mass="44949">CLGIDETFLGVNAVQEHGGLGTFNLLGSTEESAGCYSNHPWTPNDTPSPQSSGADDFLDALLHDPSSVPASPLWSPCITDNSVNEDPLAELAESPHPISCTAFSAFDIQVFPQPPDLESPTAAAEKLPDVSIDLGWESEGCHKEFGITYYLSNSQAPLLQPSSALTVKDLLLSNLGQNVQRISQRSLQELVLNEDEKKLLAKEGVDLPCKLPLSKFEERILKKIRRKIRNKRSAQESRKKKREYVDSLEGRMAACSAQNLELQRKIQTLEETNNALLEQLSRLQALLPNSCCKTTNRGTCILVLLLSFSLLISSNIQPNPYSQRSYAEYTETTVSSRSLQSTDEAGNARPLPPPLPSSSWGFEDLRSLKERLWAQTDLPTVRLGSPDRQEHRNRDDYGSRRSRNM</sequence>
<proteinExistence type="inferred from homology"/>
<evidence type="ECO:0000256" key="7">
    <source>
        <dbReference type="ARBA" id="ARBA00022989"/>
    </source>
</evidence>
<dbReference type="SUPFAM" id="SSF57959">
    <property type="entry name" value="Leucine zipper domain"/>
    <property type="match status" value="1"/>
</dbReference>
<dbReference type="GO" id="GO:0005634">
    <property type="term" value="C:nucleus"/>
    <property type="evidence" value="ECO:0007669"/>
    <property type="project" value="TreeGrafter"/>
</dbReference>
<dbReference type="PANTHER" id="PTHR45996">
    <property type="entry name" value="AGAP001464-PB"/>
    <property type="match status" value="1"/>
</dbReference>
<dbReference type="GO" id="GO:0000981">
    <property type="term" value="F:DNA-binding transcription factor activity, RNA polymerase II-specific"/>
    <property type="evidence" value="ECO:0007669"/>
    <property type="project" value="TreeGrafter"/>
</dbReference>
<dbReference type="FunFam" id="1.20.5.170:FF:000042">
    <property type="entry name" value="Cyclic AMP-responsive element-binding protein 3-like protein 3"/>
    <property type="match status" value="1"/>
</dbReference>
<feature type="region of interest" description="Disordered" evidence="17">
    <location>
        <begin position="36"/>
        <end position="56"/>
    </location>
</feature>
<reference evidence="19" key="2">
    <citation type="submission" date="2025-09" db="UniProtKB">
        <authorList>
            <consortium name="Ensembl"/>
        </authorList>
    </citation>
    <scope>IDENTIFICATION</scope>
</reference>
<keyword evidence="13" id="KW-0325">Glycoprotein</keyword>
<evidence type="ECO:0000313" key="20">
    <source>
        <dbReference type="Proteomes" id="UP000265000"/>
    </source>
</evidence>
<dbReference type="PROSITE" id="PS00036">
    <property type="entry name" value="BZIP_BASIC"/>
    <property type="match status" value="1"/>
</dbReference>
<evidence type="ECO:0000256" key="16">
    <source>
        <dbReference type="SAM" id="Coils"/>
    </source>
</evidence>
<keyword evidence="4" id="KW-0812">Transmembrane</keyword>
<keyword evidence="6" id="KW-0735">Signal-anchor</keyword>
<dbReference type="GO" id="GO:0005789">
    <property type="term" value="C:endoplasmic reticulum membrane"/>
    <property type="evidence" value="ECO:0007669"/>
    <property type="project" value="UniProtKB-SubCell"/>
</dbReference>
<accession>A0A3Q2Q7P0</accession>
<dbReference type="GO" id="GO:0000978">
    <property type="term" value="F:RNA polymerase II cis-regulatory region sequence-specific DNA binding"/>
    <property type="evidence" value="ECO:0007669"/>
    <property type="project" value="TreeGrafter"/>
</dbReference>
<evidence type="ECO:0000256" key="17">
    <source>
        <dbReference type="SAM" id="MobiDB-lite"/>
    </source>
</evidence>
<name>A0A3Q2Q7P0_FUNHE</name>
<dbReference type="STRING" id="8078.ENSFHEP00000022047"/>
<evidence type="ECO:0000256" key="6">
    <source>
        <dbReference type="ARBA" id="ARBA00022968"/>
    </source>
</evidence>
<evidence type="ECO:0000259" key="18">
    <source>
        <dbReference type="PROSITE" id="PS50217"/>
    </source>
</evidence>
<reference evidence="19" key="1">
    <citation type="submission" date="2025-08" db="UniProtKB">
        <authorList>
            <consortium name="Ensembl"/>
        </authorList>
    </citation>
    <scope>IDENTIFICATION</scope>
</reference>
<dbReference type="SMART" id="SM00338">
    <property type="entry name" value="BRLZ"/>
    <property type="match status" value="1"/>
</dbReference>
<evidence type="ECO:0000256" key="2">
    <source>
        <dbReference type="ARBA" id="ARBA00009050"/>
    </source>
</evidence>
<dbReference type="Gene3D" id="1.20.5.170">
    <property type="match status" value="1"/>
</dbReference>
<protein>
    <submittedName>
        <fullName evidence="19">Cyclic AMP-responsive element-binding protein 3-like protein 3-A</fullName>
    </submittedName>
</protein>
<feature type="compositionally biased region" description="Polar residues" evidence="17">
    <location>
        <begin position="333"/>
        <end position="344"/>
    </location>
</feature>
<feature type="region of interest" description="Disordered" evidence="17">
    <location>
        <begin position="333"/>
        <end position="360"/>
    </location>
</feature>
<evidence type="ECO:0000256" key="12">
    <source>
        <dbReference type="ARBA" id="ARBA00023163"/>
    </source>
</evidence>